<keyword evidence="3" id="KW-1185">Reference proteome</keyword>
<feature type="region of interest" description="Disordered" evidence="1">
    <location>
        <begin position="193"/>
        <end position="217"/>
    </location>
</feature>
<dbReference type="InterPro" id="IPR009622">
    <property type="entry name" value="NDUFAF4"/>
</dbReference>
<accession>A0A3S0ZY28</accession>
<dbReference type="OrthoDB" id="2434756at2759"/>
<dbReference type="STRING" id="188477.A0A3S0ZY28"/>
<dbReference type="Proteomes" id="UP000271974">
    <property type="component" value="Unassembled WGS sequence"/>
</dbReference>
<proteinExistence type="predicted"/>
<dbReference type="PANTHER" id="PTHR13338:SF4">
    <property type="entry name" value="NADH DEHYDROGENASE [UBIQUINONE] 1 ALPHA SUBCOMPLEX ASSEMBLY FACTOR 4"/>
    <property type="match status" value="1"/>
</dbReference>
<reference evidence="2 3" key="1">
    <citation type="submission" date="2019-01" db="EMBL/GenBank/DDBJ databases">
        <title>A draft genome assembly of the solar-powered sea slug Elysia chlorotica.</title>
        <authorList>
            <person name="Cai H."/>
            <person name="Li Q."/>
            <person name="Fang X."/>
            <person name="Li J."/>
            <person name="Curtis N.E."/>
            <person name="Altenburger A."/>
            <person name="Shibata T."/>
            <person name="Feng M."/>
            <person name="Maeda T."/>
            <person name="Schwartz J.A."/>
            <person name="Shigenobu S."/>
            <person name="Lundholm N."/>
            <person name="Nishiyama T."/>
            <person name="Yang H."/>
            <person name="Hasebe M."/>
            <person name="Li S."/>
            <person name="Pierce S.K."/>
            <person name="Wang J."/>
        </authorList>
    </citation>
    <scope>NUCLEOTIDE SEQUENCE [LARGE SCALE GENOMIC DNA]</scope>
    <source>
        <strain evidence="2">EC2010</strain>
        <tissue evidence="2">Whole organism of an adult</tissue>
    </source>
</reference>
<dbReference type="Pfam" id="PF06784">
    <property type="entry name" value="UPF0240"/>
    <property type="match status" value="1"/>
</dbReference>
<dbReference type="GO" id="GO:0032981">
    <property type="term" value="P:mitochondrial respiratory chain complex I assembly"/>
    <property type="evidence" value="ECO:0007669"/>
    <property type="project" value="InterPro"/>
</dbReference>
<comment type="caution">
    <text evidence="2">The sequence shown here is derived from an EMBL/GenBank/DDBJ whole genome shotgun (WGS) entry which is preliminary data.</text>
</comment>
<dbReference type="AlphaFoldDB" id="A0A3S0ZY28"/>
<sequence length="217" mass="24118">MGQRITRPFRNFNVENRAAKVLERQQKTPKAAPKHATTVDAISHMQLDQAQISNDVENKNERLHEHLKQIYVDSKDSPIEIKSSRGALPLSRRAVGDPELGVMDVDSEVPKGRSSLKTLMELISRHQTDPSGYPATTIAKDHSLDEAAVQNVLTHFKVMQLHLPKEMYKETKNMGKIVAEQLKASNFVTSSVKLGQKEEAGETKSIPGNPDTGESKT</sequence>
<protein>
    <submittedName>
        <fullName evidence="2">Uncharacterized protein</fullName>
    </submittedName>
</protein>
<dbReference type="PANTHER" id="PTHR13338">
    <property type="entry name" value="UPF0240 PROTEIN"/>
    <property type="match status" value="1"/>
</dbReference>
<evidence type="ECO:0000313" key="2">
    <source>
        <dbReference type="EMBL" id="RUS78006.1"/>
    </source>
</evidence>
<evidence type="ECO:0000313" key="3">
    <source>
        <dbReference type="Proteomes" id="UP000271974"/>
    </source>
</evidence>
<dbReference type="GO" id="GO:0005739">
    <property type="term" value="C:mitochondrion"/>
    <property type="evidence" value="ECO:0007669"/>
    <property type="project" value="TreeGrafter"/>
</dbReference>
<organism evidence="2 3">
    <name type="scientific">Elysia chlorotica</name>
    <name type="common">Eastern emerald elysia</name>
    <name type="synonym">Sea slug</name>
    <dbReference type="NCBI Taxonomy" id="188477"/>
    <lineage>
        <taxon>Eukaryota</taxon>
        <taxon>Metazoa</taxon>
        <taxon>Spiralia</taxon>
        <taxon>Lophotrochozoa</taxon>
        <taxon>Mollusca</taxon>
        <taxon>Gastropoda</taxon>
        <taxon>Heterobranchia</taxon>
        <taxon>Euthyneura</taxon>
        <taxon>Panpulmonata</taxon>
        <taxon>Sacoglossa</taxon>
        <taxon>Placobranchoidea</taxon>
        <taxon>Plakobranchidae</taxon>
        <taxon>Elysia</taxon>
    </lineage>
</organism>
<name>A0A3S0ZY28_ELYCH</name>
<evidence type="ECO:0000256" key="1">
    <source>
        <dbReference type="SAM" id="MobiDB-lite"/>
    </source>
</evidence>
<gene>
    <name evidence="2" type="ORF">EGW08_014223</name>
</gene>
<dbReference type="EMBL" id="RQTK01000538">
    <property type="protein sequence ID" value="RUS78006.1"/>
    <property type="molecule type" value="Genomic_DNA"/>
</dbReference>